<dbReference type="GO" id="GO:0016740">
    <property type="term" value="F:transferase activity"/>
    <property type="evidence" value="ECO:0007669"/>
    <property type="project" value="UniProtKB-KW"/>
</dbReference>
<keyword evidence="3" id="KW-1185">Reference proteome</keyword>
<dbReference type="RefSeq" id="WP_024981545.1">
    <property type="nucleotide sequence ID" value="NZ_CBCRUM010000004.1"/>
</dbReference>
<dbReference type="InterPro" id="IPR043519">
    <property type="entry name" value="NT_sf"/>
</dbReference>
<accession>A0A1I4SCQ9</accession>
<sequence>MIQFGLKTEDIAKINRVFSDYDAIESVFIYGSRAKGNFKNGSDIDLTLVEETMSFSDFLALEQQLDDLLLPYKIDLSQKRKIANSDLLAHIDRVGQLFYSKEDF</sequence>
<dbReference type="Pfam" id="PF18765">
    <property type="entry name" value="Polbeta"/>
    <property type="match status" value="1"/>
</dbReference>
<dbReference type="Proteomes" id="UP000182961">
    <property type="component" value="Unassembled WGS sequence"/>
</dbReference>
<dbReference type="SUPFAM" id="SSF81301">
    <property type="entry name" value="Nucleotidyltransferase"/>
    <property type="match status" value="1"/>
</dbReference>
<name>A0A1I4SCQ9_9FLAO</name>
<dbReference type="AlphaFoldDB" id="A0A1I4SCQ9"/>
<evidence type="ECO:0000259" key="1">
    <source>
        <dbReference type="Pfam" id="PF18765"/>
    </source>
</evidence>
<dbReference type="InterPro" id="IPR041633">
    <property type="entry name" value="Polbeta"/>
</dbReference>
<protein>
    <submittedName>
        <fullName evidence="2">Predicted nucleotidyltransferase</fullName>
    </submittedName>
</protein>
<gene>
    <name evidence="2" type="ORF">SAMN05444143_101773</name>
</gene>
<proteinExistence type="predicted"/>
<dbReference type="Gene3D" id="3.30.460.10">
    <property type="entry name" value="Beta Polymerase, domain 2"/>
    <property type="match status" value="1"/>
</dbReference>
<dbReference type="CDD" id="cd05403">
    <property type="entry name" value="NT_KNTase_like"/>
    <property type="match status" value="1"/>
</dbReference>
<evidence type="ECO:0000313" key="3">
    <source>
        <dbReference type="Proteomes" id="UP000182961"/>
    </source>
</evidence>
<keyword evidence="2" id="KW-0808">Transferase</keyword>
<reference evidence="3" key="1">
    <citation type="submission" date="2016-10" db="EMBL/GenBank/DDBJ databases">
        <authorList>
            <person name="Varghese N."/>
            <person name="Submissions S."/>
        </authorList>
    </citation>
    <scope>NUCLEOTIDE SEQUENCE [LARGE SCALE GENOMIC DNA]</scope>
    <source>
        <strain evidence="3">DSM 4002</strain>
    </source>
</reference>
<dbReference type="eggNOG" id="COG1708">
    <property type="taxonomic scope" value="Bacteria"/>
</dbReference>
<organism evidence="2 3">
    <name type="scientific">Flavobacterium succinicans</name>
    <dbReference type="NCBI Taxonomy" id="29536"/>
    <lineage>
        <taxon>Bacteria</taxon>
        <taxon>Pseudomonadati</taxon>
        <taxon>Bacteroidota</taxon>
        <taxon>Flavobacteriia</taxon>
        <taxon>Flavobacteriales</taxon>
        <taxon>Flavobacteriaceae</taxon>
        <taxon>Flavobacterium</taxon>
    </lineage>
</organism>
<evidence type="ECO:0000313" key="2">
    <source>
        <dbReference type="EMBL" id="SFM62272.1"/>
    </source>
</evidence>
<dbReference type="EMBL" id="FOUT01000001">
    <property type="protein sequence ID" value="SFM62272.1"/>
    <property type="molecule type" value="Genomic_DNA"/>
</dbReference>
<feature type="domain" description="Polymerase beta nucleotidyltransferase" evidence="1">
    <location>
        <begin position="13"/>
        <end position="102"/>
    </location>
</feature>